<sequence length="73" mass="8126">MHCTGTALNIRLDPNIRRRNAATFIQQLSPSAVVQGHGHHHQRNLTAAARTPPRGRRPHSRRVPTSPPRCPPT</sequence>
<dbReference type="EMBL" id="GBRH01174104">
    <property type="protein sequence ID" value="JAE23792.1"/>
    <property type="molecule type" value="Transcribed_RNA"/>
</dbReference>
<reference evidence="2" key="1">
    <citation type="submission" date="2014-09" db="EMBL/GenBank/DDBJ databases">
        <authorList>
            <person name="Magalhaes I.L.F."/>
            <person name="Oliveira U."/>
            <person name="Santos F.R."/>
            <person name="Vidigal T.H.D.A."/>
            <person name="Brescovit A.D."/>
            <person name="Santos A.J."/>
        </authorList>
    </citation>
    <scope>NUCLEOTIDE SEQUENCE</scope>
    <source>
        <tissue evidence="2">Shoot tissue taken approximately 20 cm above the soil surface</tissue>
    </source>
</reference>
<organism evidence="2">
    <name type="scientific">Arundo donax</name>
    <name type="common">Giant reed</name>
    <name type="synonym">Donax arundinaceus</name>
    <dbReference type="NCBI Taxonomy" id="35708"/>
    <lineage>
        <taxon>Eukaryota</taxon>
        <taxon>Viridiplantae</taxon>
        <taxon>Streptophyta</taxon>
        <taxon>Embryophyta</taxon>
        <taxon>Tracheophyta</taxon>
        <taxon>Spermatophyta</taxon>
        <taxon>Magnoliopsida</taxon>
        <taxon>Liliopsida</taxon>
        <taxon>Poales</taxon>
        <taxon>Poaceae</taxon>
        <taxon>PACMAD clade</taxon>
        <taxon>Arundinoideae</taxon>
        <taxon>Arundineae</taxon>
        <taxon>Arundo</taxon>
    </lineage>
</organism>
<evidence type="ECO:0000256" key="1">
    <source>
        <dbReference type="SAM" id="MobiDB-lite"/>
    </source>
</evidence>
<reference evidence="2" key="2">
    <citation type="journal article" date="2015" name="Data Brief">
        <title>Shoot transcriptome of the giant reed, Arundo donax.</title>
        <authorList>
            <person name="Barrero R.A."/>
            <person name="Guerrero F.D."/>
            <person name="Moolhuijzen P."/>
            <person name="Goolsby J.A."/>
            <person name="Tidwell J."/>
            <person name="Bellgard S.E."/>
            <person name="Bellgard M.I."/>
        </authorList>
    </citation>
    <scope>NUCLEOTIDE SEQUENCE</scope>
    <source>
        <tissue evidence="2">Shoot tissue taken approximately 20 cm above the soil surface</tissue>
    </source>
</reference>
<feature type="compositionally biased region" description="Basic residues" evidence="1">
    <location>
        <begin position="53"/>
        <end position="62"/>
    </location>
</feature>
<dbReference type="AlphaFoldDB" id="A0A0A9GH34"/>
<evidence type="ECO:0000313" key="2">
    <source>
        <dbReference type="EMBL" id="JAE23792.1"/>
    </source>
</evidence>
<accession>A0A0A9GH34</accession>
<name>A0A0A9GH34_ARUDO</name>
<protein>
    <submittedName>
        <fullName evidence="2">Uncharacterized protein</fullName>
    </submittedName>
</protein>
<proteinExistence type="predicted"/>
<feature type="region of interest" description="Disordered" evidence="1">
    <location>
        <begin position="32"/>
        <end position="73"/>
    </location>
</feature>